<feature type="transmembrane region" description="Helical" evidence="9">
    <location>
        <begin position="147"/>
        <end position="171"/>
    </location>
</feature>
<evidence type="ECO:0000256" key="1">
    <source>
        <dbReference type="ARBA" id="ARBA00004429"/>
    </source>
</evidence>
<dbReference type="Pfam" id="PF00528">
    <property type="entry name" value="BPD_transp_1"/>
    <property type="match status" value="1"/>
</dbReference>
<evidence type="ECO:0000313" key="12">
    <source>
        <dbReference type="Proteomes" id="UP001589758"/>
    </source>
</evidence>
<keyword evidence="6 9" id="KW-0812">Transmembrane</keyword>
<gene>
    <name evidence="11" type="ORF">ACFFIT_03345</name>
</gene>
<dbReference type="PROSITE" id="PS50928">
    <property type="entry name" value="ABC_TM1"/>
    <property type="match status" value="1"/>
</dbReference>
<dbReference type="RefSeq" id="WP_385876230.1">
    <property type="nucleotide sequence ID" value="NZ_JBHLXE010000033.1"/>
</dbReference>
<dbReference type="PANTHER" id="PTHR42929:SF1">
    <property type="entry name" value="INNER MEMBRANE ABC TRANSPORTER PERMEASE PROTEIN YDCU-RELATED"/>
    <property type="match status" value="1"/>
</dbReference>
<keyword evidence="12" id="KW-1185">Reference proteome</keyword>
<reference evidence="11 12" key="1">
    <citation type="submission" date="2024-09" db="EMBL/GenBank/DDBJ databases">
        <authorList>
            <person name="Sun Q."/>
            <person name="Mori K."/>
        </authorList>
    </citation>
    <scope>NUCLEOTIDE SEQUENCE [LARGE SCALE GENOMIC DNA]</scope>
    <source>
        <strain evidence="11 12">CCM 8545</strain>
    </source>
</reference>
<accession>A0ABV6CAL0</accession>
<keyword evidence="3 9" id="KW-0813">Transport</keyword>
<sequence length="284" mass="31366">MKKIKTFLLLLPGLGAILLLMGGTFYIVIAQSLGFFNLAGENQFSFNHWINMLSDTVFHRSLFYSIKVSLLGALGSIIFSYPLAIWLRRPMKYKEVIIGTLRAPMFVPGLVAAFLFVNIIAYHGIINELLVFIGIIDRPIRMQNDEFGWAVIILQIWKNLPFALILVSGSVNSIRGDVLDAASNLGATRWNIFKYVIFPMTLSAVQAAFILIFIGALGDFAFSAIAGPRSTYSLARLMQTTAMEYDNWNGSAVIAVTIMLITAIVSVLISVIFTPLSTKKGAIK</sequence>
<feature type="transmembrane region" description="Helical" evidence="9">
    <location>
        <begin position="105"/>
        <end position="135"/>
    </location>
</feature>
<evidence type="ECO:0000259" key="10">
    <source>
        <dbReference type="PROSITE" id="PS50928"/>
    </source>
</evidence>
<evidence type="ECO:0000256" key="9">
    <source>
        <dbReference type="RuleBase" id="RU363032"/>
    </source>
</evidence>
<proteinExistence type="inferred from homology"/>
<feature type="transmembrane region" description="Helical" evidence="9">
    <location>
        <begin position="7"/>
        <end position="29"/>
    </location>
</feature>
<dbReference type="SUPFAM" id="SSF161098">
    <property type="entry name" value="MetI-like"/>
    <property type="match status" value="1"/>
</dbReference>
<dbReference type="CDD" id="cd06261">
    <property type="entry name" value="TM_PBP2"/>
    <property type="match status" value="1"/>
</dbReference>
<comment type="subcellular location">
    <subcellularLocation>
        <location evidence="1">Cell inner membrane</location>
        <topology evidence="1">Multi-pass membrane protein</topology>
    </subcellularLocation>
    <subcellularLocation>
        <location evidence="9">Cell membrane</location>
        <topology evidence="9">Multi-pass membrane protein</topology>
    </subcellularLocation>
</comment>
<evidence type="ECO:0000256" key="2">
    <source>
        <dbReference type="ARBA" id="ARBA00007069"/>
    </source>
</evidence>
<evidence type="ECO:0000256" key="7">
    <source>
        <dbReference type="ARBA" id="ARBA00022989"/>
    </source>
</evidence>
<evidence type="ECO:0000256" key="3">
    <source>
        <dbReference type="ARBA" id="ARBA00022448"/>
    </source>
</evidence>
<feature type="transmembrane region" description="Helical" evidence="9">
    <location>
        <begin position="192"/>
        <end position="214"/>
    </location>
</feature>
<dbReference type="InterPro" id="IPR035906">
    <property type="entry name" value="MetI-like_sf"/>
</dbReference>
<keyword evidence="4" id="KW-1003">Cell membrane</keyword>
<dbReference type="Proteomes" id="UP001589758">
    <property type="component" value="Unassembled WGS sequence"/>
</dbReference>
<feature type="transmembrane region" description="Helical" evidence="9">
    <location>
        <begin position="62"/>
        <end position="84"/>
    </location>
</feature>
<dbReference type="EMBL" id="JBHLXE010000033">
    <property type="protein sequence ID" value="MFC0179140.1"/>
    <property type="molecule type" value="Genomic_DNA"/>
</dbReference>
<name>A0ABV6CAL0_9GAMM</name>
<keyword evidence="5" id="KW-0997">Cell inner membrane</keyword>
<evidence type="ECO:0000256" key="5">
    <source>
        <dbReference type="ARBA" id="ARBA00022519"/>
    </source>
</evidence>
<protein>
    <submittedName>
        <fullName evidence="11">ABC transporter permease</fullName>
    </submittedName>
</protein>
<dbReference type="Gene3D" id="1.10.3720.10">
    <property type="entry name" value="MetI-like"/>
    <property type="match status" value="1"/>
</dbReference>
<feature type="transmembrane region" description="Helical" evidence="9">
    <location>
        <begin position="252"/>
        <end position="276"/>
    </location>
</feature>
<comment type="similarity">
    <text evidence="2">Belongs to the binding-protein-dependent transport system permease family. CysTW subfamily.</text>
</comment>
<dbReference type="PANTHER" id="PTHR42929">
    <property type="entry name" value="INNER MEMBRANE ABC TRANSPORTER PERMEASE PROTEIN YDCU-RELATED-RELATED"/>
    <property type="match status" value="1"/>
</dbReference>
<evidence type="ECO:0000313" key="11">
    <source>
        <dbReference type="EMBL" id="MFC0179140.1"/>
    </source>
</evidence>
<comment type="caution">
    <text evidence="11">The sequence shown here is derived from an EMBL/GenBank/DDBJ whole genome shotgun (WGS) entry which is preliminary data.</text>
</comment>
<keyword evidence="8 9" id="KW-0472">Membrane</keyword>
<evidence type="ECO:0000256" key="4">
    <source>
        <dbReference type="ARBA" id="ARBA00022475"/>
    </source>
</evidence>
<evidence type="ECO:0000256" key="6">
    <source>
        <dbReference type="ARBA" id="ARBA00022692"/>
    </source>
</evidence>
<feature type="domain" description="ABC transmembrane type-1" evidence="10">
    <location>
        <begin position="62"/>
        <end position="269"/>
    </location>
</feature>
<organism evidence="11 12">
    <name type="scientific">Thorsellia kenyensis</name>
    <dbReference type="NCBI Taxonomy" id="1549888"/>
    <lineage>
        <taxon>Bacteria</taxon>
        <taxon>Pseudomonadati</taxon>
        <taxon>Pseudomonadota</taxon>
        <taxon>Gammaproteobacteria</taxon>
        <taxon>Enterobacterales</taxon>
        <taxon>Thorselliaceae</taxon>
        <taxon>Thorsellia</taxon>
    </lineage>
</organism>
<keyword evidence="7 9" id="KW-1133">Transmembrane helix</keyword>
<evidence type="ECO:0000256" key="8">
    <source>
        <dbReference type="ARBA" id="ARBA00023136"/>
    </source>
</evidence>
<dbReference type="InterPro" id="IPR000515">
    <property type="entry name" value="MetI-like"/>
</dbReference>